<keyword evidence="6" id="KW-1133">Transmembrane helix</keyword>
<keyword evidence="6" id="KW-0472">Membrane</keyword>
<dbReference type="PROSITE" id="PS50002">
    <property type="entry name" value="SH3"/>
    <property type="match status" value="1"/>
</dbReference>
<feature type="region of interest" description="Disordered" evidence="5">
    <location>
        <begin position="780"/>
        <end position="810"/>
    </location>
</feature>
<feature type="compositionally biased region" description="Low complexity" evidence="5">
    <location>
        <begin position="780"/>
        <end position="789"/>
    </location>
</feature>
<proteinExistence type="predicted"/>
<keyword evidence="1" id="KW-0880">Kelch repeat</keyword>
<evidence type="ECO:0000256" key="5">
    <source>
        <dbReference type="SAM" id="MobiDB-lite"/>
    </source>
</evidence>
<dbReference type="InterPro" id="IPR015915">
    <property type="entry name" value="Kelch-typ_b-propeller"/>
</dbReference>
<feature type="compositionally biased region" description="Low complexity" evidence="5">
    <location>
        <begin position="379"/>
        <end position="401"/>
    </location>
</feature>
<evidence type="ECO:0000256" key="7">
    <source>
        <dbReference type="SAM" id="SignalP"/>
    </source>
</evidence>
<keyword evidence="2 4" id="KW-0728">SH3 domain</keyword>
<keyword evidence="7" id="KW-0732">Signal</keyword>
<dbReference type="InterPro" id="IPR011043">
    <property type="entry name" value="Gal_Oxase/kelch_b-propeller"/>
</dbReference>
<feature type="transmembrane region" description="Helical" evidence="6">
    <location>
        <begin position="561"/>
        <end position="585"/>
    </location>
</feature>
<evidence type="ECO:0000256" key="3">
    <source>
        <dbReference type="ARBA" id="ARBA00022737"/>
    </source>
</evidence>
<organism evidence="9 10">
    <name type="scientific">Geranomyces variabilis</name>
    <dbReference type="NCBI Taxonomy" id="109894"/>
    <lineage>
        <taxon>Eukaryota</taxon>
        <taxon>Fungi</taxon>
        <taxon>Fungi incertae sedis</taxon>
        <taxon>Chytridiomycota</taxon>
        <taxon>Chytridiomycota incertae sedis</taxon>
        <taxon>Chytridiomycetes</taxon>
        <taxon>Spizellomycetales</taxon>
        <taxon>Powellomycetaceae</taxon>
        <taxon>Geranomyces</taxon>
    </lineage>
</organism>
<feature type="compositionally biased region" description="Basic and acidic residues" evidence="5">
    <location>
        <begin position="1000"/>
        <end position="1013"/>
    </location>
</feature>
<feature type="domain" description="SH3" evidence="8">
    <location>
        <begin position="814"/>
        <end position="875"/>
    </location>
</feature>
<dbReference type="SUPFAM" id="SSF50965">
    <property type="entry name" value="Galactose oxidase, central domain"/>
    <property type="match status" value="1"/>
</dbReference>
<evidence type="ECO:0000256" key="2">
    <source>
        <dbReference type="ARBA" id="ARBA00022443"/>
    </source>
</evidence>
<feature type="compositionally biased region" description="Polar residues" evidence="5">
    <location>
        <begin position="534"/>
        <end position="553"/>
    </location>
</feature>
<evidence type="ECO:0000313" key="10">
    <source>
        <dbReference type="Proteomes" id="UP001212152"/>
    </source>
</evidence>
<dbReference type="Proteomes" id="UP001212152">
    <property type="component" value="Unassembled WGS sequence"/>
</dbReference>
<feature type="region of interest" description="Disordered" evidence="5">
    <location>
        <begin position="366"/>
        <end position="486"/>
    </location>
</feature>
<feature type="region of interest" description="Disordered" evidence="5">
    <location>
        <begin position="527"/>
        <end position="553"/>
    </location>
</feature>
<dbReference type="InterPro" id="IPR001452">
    <property type="entry name" value="SH3_domain"/>
</dbReference>
<evidence type="ECO:0000259" key="8">
    <source>
        <dbReference type="PROSITE" id="PS50002"/>
    </source>
</evidence>
<evidence type="ECO:0000256" key="6">
    <source>
        <dbReference type="SAM" id="Phobius"/>
    </source>
</evidence>
<keyword evidence="10" id="KW-1185">Reference proteome</keyword>
<name>A0AAD5THA6_9FUNG</name>
<evidence type="ECO:0000256" key="1">
    <source>
        <dbReference type="ARBA" id="ARBA00022441"/>
    </source>
</evidence>
<feature type="region of interest" description="Disordered" evidence="5">
    <location>
        <begin position="976"/>
        <end position="1013"/>
    </location>
</feature>
<keyword evidence="6" id="KW-0812">Transmembrane</keyword>
<dbReference type="Gene3D" id="2.120.10.80">
    <property type="entry name" value="Kelch-type beta propeller"/>
    <property type="match status" value="2"/>
</dbReference>
<dbReference type="AlphaFoldDB" id="A0AAD5THA6"/>
<evidence type="ECO:0000313" key="9">
    <source>
        <dbReference type="EMBL" id="KAJ3175392.1"/>
    </source>
</evidence>
<dbReference type="PANTHER" id="PTHR46093">
    <property type="entry name" value="ACYL-COA-BINDING DOMAIN-CONTAINING PROTEIN 5"/>
    <property type="match status" value="1"/>
</dbReference>
<feature type="compositionally biased region" description="Polar residues" evidence="5">
    <location>
        <begin position="432"/>
        <end position="452"/>
    </location>
</feature>
<feature type="signal peptide" evidence="7">
    <location>
        <begin position="1"/>
        <end position="17"/>
    </location>
</feature>
<dbReference type="SUPFAM" id="SSF50044">
    <property type="entry name" value="SH3-domain"/>
    <property type="match status" value="1"/>
</dbReference>
<feature type="chain" id="PRO_5042124826" description="SH3 domain-containing protein" evidence="7">
    <location>
        <begin position="18"/>
        <end position="1013"/>
    </location>
</feature>
<gene>
    <name evidence="9" type="ORF">HDU87_006212</name>
</gene>
<sequence>MTTWSAALALLLACGAAGPYASALLGVAAAEAAASIPWRDHHQAFASDKGVYFVGGNVEATWTLQIGPQPAGAPTFKSDSSVLLLSASDAKVTILKSMFPSLVGHSCAVHQPSKVAYCTGGFRAADQAESGLVKYDTTTDAVSSAMLTGAAPRAFHSSAFLGDILYLFGGLNCLSCPQYSAYGAGQTYSYNITSSIGSTVSVAGTSAPAELVASCAIPLPDATILLVGGAQLHPASAAVSPQLYRFDPASKTQTYAPLTATGKAPSSRWGVTCRVGPDNSTVYVQGGCDPAGGTASADVSMYILDLKTMTWNAIPAGATAGPAGRCFAAGAMLNGFFVVHGGKSGVALAQLTPAATTSVAAPSVIPTTPAAAPQPPAANAPAEPSAAAETSVAETANTAAVPSPPNGAGAGPGSSNNGAVEPGPPVARPVGDTTQQMDTTPQEPTTSATGTGDQREPDDDWILPRPDWWPHGLPFPPPIKERRSPNTGLVRRAAYLARRQAPTTDSSIYIFDTSSKAWSAPASLLTSSASSGAQTPNQSMPETATVSGDAASQSQSGRTKLIIAAVFISMFGAAGIFGLLIYYWWRHVNKPNRREIAAAAKKSGVARVFRVRTRLQQRHDGDSNDTLPHGERGIDAVNEQQHHNSSSAALLSPAIREMHGDQFLDPDRHAVIPLLAPIKVDGRSFMDVNLGPGESKPLNPFNNMPQDLSTLSRELGDISFMRLERSEDGGTLPARKESVFRRRTAQEMLERTATTSKFTAHSVSQAVSYAVADAIHGTAAAPRASSTSPAPSPSPGGGPQPASPTSNSTGYVLDQPLQYAVVYPHIPRLADEIELLPGDTIAVAKIYRDGWCRGTNLRTGLSGVFPLLAVEEAEEVDVPLGTSYHDKKLPRTPQVAATPATPAQPEGELWWNEGGYYGAVESEEDKQRAAVAYSTSGSADGESVIGASALFGGESVLFGSGNRGYGTSVKRINTVATSVESPPTGSPPIPVVSEEPSTESPKEVQSEEHPSLL</sequence>
<dbReference type="PANTHER" id="PTHR46093:SF18">
    <property type="entry name" value="FIBRONECTIN TYPE-III DOMAIN-CONTAINING PROTEIN"/>
    <property type="match status" value="1"/>
</dbReference>
<reference evidence="9" key="1">
    <citation type="submission" date="2020-05" db="EMBL/GenBank/DDBJ databases">
        <title>Phylogenomic resolution of chytrid fungi.</title>
        <authorList>
            <person name="Stajich J.E."/>
            <person name="Amses K."/>
            <person name="Simmons R."/>
            <person name="Seto K."/>
            <person name="Myers J."/>
            <person name="Bonds A."/>
            <person name="Quandt C.A."/>
            <person name="Barry K."/>
            <person name="Liu P."/>
            <person name="Grigoriev I."/>
            <person name="Longcore J.E."/>
            <person name="James T.Y."/>
        </authorList>
    </citation>
    <scope>NUCLEOTIDE SEQUENCE</scope>
    <source>
        <strain evidence="9">JEL0379</strain>
    </source>
</reference>
<comment type="caution">
    <text evidence="9">The sequence shown here is derived from an EMBL/GenBank/DDBJ whole genome shotgun (WGS) entry which is preliminary data.</text>
</comment>
<protein>
    <recommendedName>
        <fullName evidence="8">SH3 domain-containing protein</fullName>
    </recommendedName>
</protein>
<dbReference type="Gene3D" id="2.30.30.40">
    <property type="entry name" value="SH3 Domains"/>
    <property type="match status" value="1"/>
</dbReference>
<accession>A0AAD5THA6</accession>
<dbReference type="InterPro" id="IPR036028">
    <property type="entry name" value="SH3-like_dom_sf"/>
</dbReference>
<keyword evidence="3" id="KW-0677">Repeat</keyword>
<feature type="compositionally biased region" description="Pro residues" evidence="5">
    <location>
        <begin position="790"/>
        <end position="802"/>
    </location>
</feature>
<dbReference type="Pfam" id="PF14604">
    <property type="entry name" value="SH3_9"/>
    <property type="match status" value="1"/>
</dbReference>
<dbReference type="SMART" id="SM00326">
    <property type="entry name" value="SH3"/>
    <property type="match status" value="1"/>
</dbReference>
<dbReference type="EMBL" id="JADGJQ010000052">
    <property type="protein sequence ID" value="KAJ3175392.1"/>
    <property type="molecule type" value="Genomic_DNA"/>
</dbReference>
<evidence type="ECO:0000256" key="4">
    <source>
        <dbReference type="PROSITE-ProRule" id="PRU00192"/>
    </source>
</evidence>